<proteinExistence type="predicted"/>
<dbReference type="EMBL" id="CP107020">
    <property type="protein sequence ID" value="UYG17064.1"/>
    <property type="molecule type" value="Genomic_DNA"/>
</dbReference>
<feature type="transmembrane region" description="Helical" evidence="1">
    <location>
        <begin position="245"/>
        <end position="264"/>
    </location>
</feature>
<name>A0ABY6G267_9MICO</name>
<feature type="transmembrane region" description="Helical" evidence="1">
    <location>
        <begin position="214"/>
        <end position="233"/>
    </location>
</feature>
<keyword evidence="4" id="KW-1185">Reference proteome</keyword>
<dbReference type="InterPro" id="IPR003675">
    <property type="entry name" value="Rce1/LyrA-like_dom"/>
</dbReference>
<protein>
    <submittedName>
        <fullName evidence="3">CPBP family intramembrane metalloprotease</fullName>
    </submittedName>
</protein>
<feature type="transmembrane region" description="Helical" evidence="1">
    <location>
        <begin position="54"/>
        <end position="71"/>
    </location>
</feature>
<gene>
    <name evidence="3" type="ORF">BRM3_01110</name>
</gene>
<dbReference type="Proteomes" id="UP001164305">
    <property type="component" value="Chromosome"/>
</dbReference>
<evidence type="ECO:0000313" key="4">
    <source>
        <dbReference type="Proteomes" id="UP001164305"/>
    </source>
</evidence>
<feature type="domain" description="CAAX prenyl protease 2/Lysostaphin resistance protein A-like" evidence="2">
    <location>
        <begin position="184"/>
        <end position="281"/>
    </location>
</feature>
<keyword evidence="3" id="KW-0482">Metalloprotease</keyword>
<dbReference type="RefSeq" id="WP_263594273.1">
    <property type="nucleotide sequence ID" value="NZ_CP107020.1"/>
</dbReference>
<feature type="transmembrane region" description="Helical" evidence="1">
    <location>
        <begin position="115"/>
        <end position="135"/>
    </location>
</feature>
<evidence type="ECO:0000256" key="1">
    <source>
        <dbReference type="SAM" id="Phobius"/>
    </source>
</evidence>
<keyword evidence="3" id="KW-0378">Hydrolase</keyword>
<evidence type="ECO:0000259" key="2">
    <source>
        <dbReference type="Pfam" id="PF02517"/>
    </source>
</evidence>
<feature type="transmembrane region" description="Helical" evidence="1">
    <location>
        <begin position="271"/>
        <end position="292"/>
    </location>
</feature>
<organism evidence="3 4">
    <name type="scientific">Brachybacterium huguangmaarense</name>
    <dbReference type="NCBI Taxonomy" id="1652028"/>
    <lineage>
        <taxon>Bacteria</taxon>
        <taxon>Bacillati</taxon>
        <taxon>Actinomycetota</taxon>
        <taxon>Actinomycetes</taxon>
        <taxon>Micrococcales</taxon>
        <taxon>Dermabacteraceae</taxon>
        <taxon>Brachybacterium</taxon>
    </lineage>
</organism>
<feature type="transmembrane region" description="Helical" evidence="1">
    <location>
        <begin position="182"/>
        <end position="202"/>
    </location>
</feature>
<evidence type="ECO:0000313" key="3">
    <source>
        <dbReference type="EMBL" id="UYG17064.1"/>
    </source>
</evidence>
<accession>A0ABY6G267</accession>
<reference evidence="3" key="1">
    <citation type="submission" date="2022-10" db="EMBL/GenBank/DDBJ databases">
        <title>Whole-Genome Sequencing of Brachybacterium huguangmaarense BRM-3, Isolated from Betula schmidtii.</title>
        <authorList>
            <person name="Haam D."/>
        </authorList>
    </citation>
    <scope>NUCLEOTIDE SEQUENCE</scope>
    <source>
        <strain evidence="3">BRM-3</strain>
    </source>
</reference>
<sequence length="293" mass="30950">MIPEPDAAAGRRPRTRLLVAVPAALFAVAIVTTLVRHPDGVVVSSDPGYAPRPVLLLLIPSVLAVGLTLALPRGAGASRVVPRRPRRLRAETAGLLLVALGFPALVPFLPLPEDYVLVKAVLFILVPLTALGLLARRGGPSLTIEQPSPRWWVPLLPAVLLGVTSTVGPLSQGAPPAWPPLAPLLVAAVATALTAGFGEELLYRRLLQTRLEAWCGPTAGLLWASLLFGLMHATSHGDGPLWADALQAITLQGTTGLALGLIWRRWRRLEACVLGHVLLNGFAVLVHLVGLVV</sequence>
<feature type="transmembrane region" description="Helical" evidence="1">
    <location>
        <begin position="151"/>
        <end position="170"/>
    </location>
</feature>
<dbReference type="GO" id="GO:0008237">
    <property type="term" value="F:metallopeptidase activity"/>
    <property type="evidence" value="ECO:0007669"/>
    <property type="project" value="UniProtKB-KW"/>
</dbReference>
<keyword evidence="1" id="KW-0472">Membrane</keyword>
<keyword evidence="3" id="KW-0645">Protease</keyword>
<feature type="transmembrane region" description="Helical" evidence="1">
    <location>
        <begin position="17"/>
        <end position="34"/>
    </location>
</feature>
<keyword evidence="1" id="KW-1133">Transmembrane helix</keyword>
<keyword evidence="1" id="KW-0812">Transmembrane</keyword>
<feature type="transmembrane region" description="Helical" evidence="1">
    <location>
        <begin position="92"/>
        <end position="109"/>
    </location>
</feature>
<dbReference type="Pfam" id="PF02517">
    <property type="entry name" value="Rce1-like"/>
    <property type="match status" value="1"/>
</dbReference>